<evidence type="ECO:0000256" key="1">
    <source>
        <dbReference type="SAM" id="Phobius"/>
    </source>
</evidence>
<evidence type="ECO:0000313" key="3">
    <source>
        <dbReference type="Proteomes" id="UP000092445"/>
    </source>
</evidence>
<keyword evidence="1" id="KW-0472">Membrane</keyword>
<sequence>MYGIVWCDEVLWLSSPDVKIMPIMFLEALPHYASVKYIALLTSICAYLCFCASHVIASKCVVAALSNIHCMCMVVQKTAHLKKQNAVNSLSRMHLRFSFRQHFCWYT</sequence>
<reference evidence="2" key="2">
    <citation type="submission" date="2020-05" db="UniProtKB">
        <authorList>
            <consortium name="EnsemblMetazoa"/>
        </authorList>
    </citation>
    <scope>IDENTIFICATION</scope>
    <source>
        <strain evidence="2">IAEA</strain>
    </source>
</reference>
<accession>A0A1A9ZV69</accession>
<dbReference type="EnsemblMetazoa" id="GPAI026036-RA">
    <property type="protein sequence ID" value="GPAI026036-PA"/>
    <property type="gene ID" value="GPAI026036"/>
</dbReference>
<dbReference type="VEuPathDB" id="VectorBase:GPAI026036"/>
<keyword evidence="1" id="KW-0812">Transmembrane</keyword>
<dbReference type="Proteomes" id="UP000092445">
    <property type="component" value="Unassembled WGS sequence"/>
</dbReference>
<name>A0A1A9ZV69_GLOPL</name>
<keyword evidence="3" id="KW-1185">Reference proteome</keyword>
<dbReference type="AlphaFoldDB" id="A0A1A9ZV69"/>
<keyword evidence="1" id="KW-1133">Transmembrane helix</keyword>
<organism evidence="2 3">
    <name type="scientific">Glossina pallidipes</name>
    <name type="common">Tsetse fly</name>
    <dbReference type="NCBI Taxonomy" id="7398"/>
    <lineage>
        <taxon>Eukaryota</taxon>
        <taxon>Metazoa</taxon>
        <taxon>Ecdysozoa</taxon>
        <taxon>Arthropoda</taxon>
        <taxon>Hexapoda</taxon>
        <taxon>Insecta</taxon>
        <taxon>Pterygota</taxon>
        <taxon>Neoptera</taxon>
        <taxon>Endopterygota</taxon>
        <taxon>Diptera</taxon>
        <taxon>Brachycera</taxon>
        <taxon>Muscomorpha</taxon>
        <taxon>Hippoboscoidea</taxon>
        <taxon>Glossinidae</taxon>
        <taxon>Glossina</taxon>
    </lineage>
</organism>
<reference evidence="3" key="1">
    <citation type="submission" date="2014-03" db="EMBL/GenBank/DDBJ databases">
        <authorList>
            <person name="Aksoy S."/>
            <person name="Warren W."/>
            <person name="Wilson R.K."/>
        </authorList>
    </citation>
    <scope>NUCLEOTIDE SEQUENCE [LARGE SCALE GENOMIC DNA]</scope>
    <source>
        <strain evidence="3">IAEA</strain>
    </source>
</reference>
<evidence type="ECO:0000313" key="2">
    <source>
        <dbReference type="EnsemblMetazoa" id="GPAI026036-PA"/>
    </source>
</evidence>
<proteinExistence type="predicted"/>
<feature type="transmembrane region" description="Helical" evidence="1">
    <location>
        <begin position="37"/>
        <end position="57"/>
    </location>
</feature>
<protein>
    <submittedName>
        <fullName evidence="2">Uncharacterized protein</fullName>
    </submittedName>
</protein>